<dbReference type="AlphaFoldDB" id="A0A3E0UJE0"/>
<name>A0A3E0UJE0_9GAMM</name>
<reference evidence="2 3" key="1">
    <citation type="submission" date="2018-08" db="EMBL/GenBank/DDBJ databases">
        <title>Thalassotalea euphylliae genome.</title>
        <authorList>
            <person name="Summers S."/>
            <person name="Rice S.A."/>
            <person name="Freckelton M.L."/>
            <person name="Nedved B.T."/>
            <person name="Hadfield M.G."/>
        </authorList>
    </citation>
    <scope>NUCLEOTIDE SEQUENCE [LARGE SCALE GENOMIC DNA]</scope>
    <source>
        <strain evidence="2 3">H2</strain>
    </source>
</reference>
<feature type="signal peptide" evidence="1">
    <location>
        <begin position="1"/>
        <end position="29"/>
    </location>
</feature>
<dbReference type="SUPFAM" id="SSF81901">
    <property type="entry name" value="HCP-like"/>
    <property type="match status" value="1"/>
</dbReference>
<keyword evidence="1" id="KW-0732">Signal</keyword>
<gene>
    <name evidence="2" type="ORF">DXX92_17635</name>
</gene>
<accession>A0A3E0UJE0</accession>
<evidence type="ECO:0000313" key="2">
    <source>
        <dbReference type="EMBL" id="REL36986.1"/>
    </source>
</evidence>
<organism evidence="2 3">
    <name type="scientific">Thalassotalea euphylliae</name>
    <dbReference type="NCBI Taxonomy" id="1655234"/>
    <lineage>
        <taxon>Bacteria</taxon>
        <taxon>Pseudomonadati</taxon>
        <taxon>Pseudomonadota</taxon>
        <taxon>Gammaproteobacteria</taxon>
        <taxon>Alteromonadales</taxon>
        <taxon>Colwelliaceae</taxon>
        <taxon>Thalassotalea</taxon>
    </lineage>
</organism>
<evidence type="ECO:0000256" key="1">
    <source>
        <dbReference type="SAM" id="SignalP"/>
    </source>
</evidence>
<comment type="caution">
    <text evidence="2">The sequence shown here is derived from an EMBL/GenBank/DDBJ whole genome shotgun (WGS) entry which is preliminary data.</text>
</comment>
<proteinExistence type="predicted"/>
<dbReference type="EMBL" id="QUOV01000001">
    <property type="protein sequence ID" value="REL36986.1"/>
    <property type="molecule type" value="Genomic_DNA"/>
</dbReference>
<dbReference type="Gene3D" id="1.25.40.10">
    <property type="entry name" value="Tetratricopeptide repeat domain"/>
    <property type="match status" value="1"/>
</dbReference>
<dbReference type="InterPro" id="IPR011990">
    <property type="entry name" value="TPR-like_helical_dom_sf"/>
</dbReference>
<protein>
    <submittedName>
        <fullName evidence="2">Sel1 repeat family protein</fullName>
    </submittedName>
</protein>
<dbReference type="OrthoDB" id="5769052at2"/>
<sequence>MKASLLYLNKVMITSSLALILVISPTSHARSNQNDLIAIDTYQQDIKQALALYQAKDFTKALPALEEIAKRGDKRAQYIVGTMYLNSQGTAQDLKKSYAWLTVANEQKTKAWKKPLQMLDEKLPADFLALANQEAADYVEKYGAKAQKLKCRPVKTLGSKKAKHTCVKSELKPGFYFLAQRS</sequence>
<dbReference type="RefSeq" id="WP_116001982.1">
    <property type="nucleotide sequence ID" value="NZ_QUOV01000001.1"/>
</dbReference>
<dbReference type="Proteomes" id="UP000256999">
    <property type="component" value="Unassembled WGS sequence"/>
</dbReference>
<evidence type="ECO:0000313" key="3">
    <source>
        <dbReference type="Proteomes" id="UP000256999"/>
    </source>
</evidence>
<feature type="chain" id="PRO_5017716899" evidence="1">
    <location>
        <begin position="30"/>
        <end position="182"/>
    </location>
</feature>